<comment type="caution">
    <text evidence="2">The sequence shown here is derived from an EMBL/GenBank/DDBJ whole genome shotgun (WGS) entry which is preliminary data.</text>
</comment>
<evidence type="ECO:0000313" key="3">
    <source>
        <dbReference type="Proteomes" id="UP000034653"/>
    </source>
</evidence>
<dbReference type="AlphaFoldDB" id="A0A0G1MVF4"/>
<protein>
    <submittedName>
        <fullName evidence="2">Uncharacterized protein</fullName>
    </submittedName>
</protein>
<organism evidence="2 3">
    <name type="scientific">Candidatus Woesebacteria bacterium GW2011_GWA1_45_8</name>
    <dbReference type="NCBI Taxonomy" id="1618559"/>
    <lineage>
        <taxon>Bacteria</taxon>
        <taxon>Candidatus Woeseibacteriota</taxon>
    </lineage>
</organism>
<dbReference type="Proteomes" id="UP000034653">
    <property type="component" value="Unassembled WGS sequence"/>
</dbReference>
<dbReference type="EMBL" id="LCLG01000006">
    <property type="protein sequence ID" value="KKU12137.1"/>
    <property type="molecule type" value="Genomic_DNA"/>
</dbReference>
<gene>
    <name evidence="2" type="ORF">UX19_C0006G0013</name>
</gene>
<accession>A0A0G1MVF4</accession>
<name>A0A0G1MVF4_9BACT</name>
<evidence type="ECO:0000313" key="2">
    <source>
        <dbReference type="EMBL" id="KKU12137.1"/>
    </source>
</evidence>
<evidence type="ECO:0000256" key="1">
    <source>
        <dbReference type="SAM" id="MobiDB-lite"/>
    </source>
</evidence>
<reference evidence="2 3" key="1">
    <citation type="journal article" date="2015" name="Nature">
        <title>rRNA introns, odd ribosomes, and small enigmatic genomes across a large radiation of phyla.</title>
        <authorList>
            <person name="Brown C.T."/>
            <person name="Hug L.A."/>
            <person name="Thomas B.C."/>
            <person name="Sharon I."/>
            <person name="Castelle C.J."/>
            <person name="Singh A."/>
            <person name="Wilkins M.J."/>
            <person name="Williams K.H."/>
            <person name="Banfield J.F."/>
        </authorList>
    </citation>
    <scope>NUCLEOTIDE SEQUENCE [LARGE SCALE GENOMIC DNA]</scope>
</reference>
<sequence>MARATSFLEGLEEVEGRKETKQCLGQVRRSSGVSIREILPLEETVDTSVLEESQMSAVPVRRRSAGASFGQA</sequence>
<proteinExistence type="predicted"/>
<feature type="region of interest" description="Disordered" evidence="1">
    <location>
        <begin position="53"/>
        <end position="72"/>
    </location>
</feature>